<sequence>MNKSAINVLKNIFARIQTYLKLNKDTFLVIPPMKYIYSFKPAFTVL</sequence>
<evidence type="ECO:0000313" key="2">
    <source>
        <dbReference type="Proteomes" id="UP000215002"/>
    </source>
</evidence>
<dbReference type="Proteomes" id="UP000215002">
    <property type="component" value="Chromosome"/>
</dbReference>
<dbReference type="KEGG" id="muc:MuYL_0554"/>
<protein>
    <submittedName>
        <fullName evidence="1">Uncharacterized protein</fullName>
    </submittedName>
</protein>
<gene>
    <name evidence="1" type="ORF">MuYL_0554</name>
</gene>
<dbReference type="EMBL" id="CP022743">
    <property type="protein sequence ID" value="ASU32457.1"/>
    <property type="molecule type" value="Genomic_DNA"/>
</dbReference>
<keyword evidence="2" id="KW-1185">Reference proteome</keyword>
<dbReference type="AlphaFoldDB" id="A0A223NRJ3"/>
<accession>A0A223NRJ3</accession>
<name>A0A223NRJ3_9SPHI</name>
<proteinExistence type="predicted"/>
<evidence type="ECO:0000313" key="1">
    <source>
        <dbReference type="EMBL" id="ASU32457.1"/>
    </source>
</evidence>
<organism evidence="1 2">
    <name type="scientific">Mucilaginibacter xinganensis</name>
    <dbReference type="NCBI Taxonomy" id="1234841"/>
    <lineage>
        <taxon>Bacteria</taxon>
        <taxon>Pseudomonadati</taxon>
        <taxon>Bacteroidota</taxon>
        <taxon>Sphingobacteriia</taxon>
        <taxon>Sphingobacteriales</taxon>
        <taxon>Sphingobacteriaceae</taxon>
        <taxon>Mucilaginibacter</taxon>
    </lineage>
</organism>
<reference evidence="1 2" key="1">
    <citation type="submission" date="2017-08" db="EMBL/GenBank/DDBJ databases">
        <title>Complete genome sequence of Mucilaginibacter sp. strain BJC16-A31.</title>
        <authorList>
            <consortium name="Henan University of Science and Technology"/>
            <person name="You X."/>
        </authorList>
    </citation>
    <scope>NUCLEOTIDE SEQUENCE [LARGE SCALE GENOMIC DNA]</scope>
    <source>
        <strain evidence="1 2">BJC16-A31</strain>
    </source>
</reference>